<evidence type="ECO:0000256" key="1">
    <source>
        <dbReference type="ARBA" id="ARBA00022527"/>
    </source>
</evidence>
<dbReference type="GO" id="GO:0005737">
    <property type="term" value="C:cytoplasm"/>
    <property type="evidence" value="ECO:0007669"/>
    <property type="project" value="TreeGrafter"/>
</dbReference>
<evidence type="ECO:0000256" key="8">
    <source>
        <dbReference type="SAM" id="MobiDB-lite"/>
    </source>
</evidence>
<evidence type="ECO:0000256" key="6">
    <source>
        <dbReference type="PROSITE-ProRule" id="PRU10141"/>
    </source>
</evidence>
<evidence type="ECO:0000256" key="2">
    <source>
        <dbReference type="ARBA" id="ARBA00022679"/>
    </source>
</evidence>
<feature type="region of interest" description="Disordered" evidence="8">
    <location>
        <begin position="1"/>
        <end position="20"/>
    </location>
</feature>
<feature type="domain" description="Protein kinase" evidence="9">
    <location>
        <begin position="45"/>
        <end position="291"/>
    </location>
</feature>
<keyword evidence="1 7" id="KW-0723">Serine/threonine-protein kinase</keyword>
<feature type="compositionally biased region" description="Acidic residues" evidence="8">
    <location>
        <begin position="349"/>
        <end position="365"/>
    </location>
</feature>
<dbReference type="SUPFAM" id="SSF56112">
    <property type="entry name" value="Protein kinase-like (PK-like)"/>
    <property type="match status" value="1"/>
</dbReference>
<dbReference type="PROSITE" id="PS50011">
    <property type="entry name" value="PROTEIN_KINASE_DOM"/>
    <property type="match status" value="1"/>
</dbReference>
<dbReference type="GO" id="GO:0005524">
    <property type="term" value="F:ATP binding"/>
    <property type="evidence" value="ECO:0007669"/>
    <property type="project" value="UniProtKB-UniRule"/>
</dbReference>
<keyword evidence="3 6" id="KW-0547">Nucleotide-binding</keyword>
<keyword evidence="2" id="KW-0808">Transferase</keyword>
<dbReference type="GO" id="GO:0005634">
    <property type="term" value="C:nucleus"/>
    <property type="evidence" value="ECO:0007669"/>
    <property type="project" value="TreeGrafter"/>
</dbReference>
<name>A0A3Q3FFA1_9LABR</name>
<dbReference type="AlphaFoldDB" id="A0A3Q3FFA1"/>
<reference evidence="10" key="2">
    <citation type="submission" date="2025-09" db="UniProtKB">
        <authorList>
            <consortium name="Ensembl"/>
        </authorList>
    </citation>
    <scope>IDENTIFICATION</scope>
</reference>
<comment type="similarity">
    <text evidence="7">Belongs to the protein kinase superfamily.</text>
</comment>
<feature type="compositionally biased region" description="Polar residues" evidence="8">
    <location>
        <begin position="329"/>
        <end position="345"/>
    </location>
</feature>
<dbReference type="Gene3D" id="3.30.200.20">
    <property type="entry name" value="Phosphorylase Kinase, domain 1"/>
    <property type="match status" value="1"/>
</dbReference>
<keyword evidence="4" id="KW-0418">Kinase</keyword>
<dbReference type="InterPro" id="IPR008271">
    <property type="entry name" value="Ser/Thr_kinase_AS"/>
</dbReference>
<dbReference type="PROSITE" id="PS00108">
    <property type="entry name" value="PROTEIN_KINASE_ST"/>
    <property type="match status" value="1"/>
</dbReference>
<dbReference type="InterPro" id="IPR017441">
    <property type="entry name" value="Protein_kinase_ATP_BS"/>
</dbReference>
<accession>A0A3Q3FFA1</accession>
<feature type="binding site" evidence="6">
    <location>
        <position position="74"/>
    </location>
    <ligand>
        <name>ATP</name>
        <dbReference type="ChEBI" id="CHEBI:30616"/>
    </ligand>
</feature>
<sequence length="431" mass="48545">MYPNIEENQRSYGERGNHQTKNGWDSSITIDKLQLIKGSSLGHFHKVEAFLGEGGFGVVAKCRNTITNKFVAIKVNKNAPEIYHQARQEIEILKQLRCLDPETCNIVQWNGYFFLKMNICLNFELLDLSLYHYMEGTPEKTLPITEVKDVLYQLSIALSHLSSIGIVHADLKPDNVMVVDRHQKPLRVKLIDFGLASRVSDCQPGMCVQTTWYRAPEVCLYSEFNEAIDMWSLGLTAAELAGQLPDHVLDQGHATGHNSDHGLLVDLIKKMMHLDQDQRIKPQEVLQHPFLTGSLPQNSSADLCNDMTNTEEAVPETRQQPSCPEDCNDMTNTEEAVPETRQQPSCPEDCNDMTNTEEADSDSDSSNDTPKTKRQLCKLWIVDGDQKMETLSGLRLTLKHSVSSEWLVSNQDQQGTPSPELIRFCHASSCL</sequence>
<evidence type="ECO:0000256" key="5">
    <source>
        <dbReference type="ARBA" id="ARBA00022840"/>
    </source>
</evidence>
<dbReference type="SMART" id="SM00220">
    <property type="entry name" value="S_TKc"/>
    <property type="match status" value="1"/>
</dbReference>
<dbReference type="Pfam" id="PF00069">
    <property type="entry name" value="Pkinase"/>
    <property type="match status" value="1"/>
</dbReference>
<dbReference type="Gene3D" id="1.10.510.10">
    <property type="entry name" value="Transferase(Phosphotransferase) domain 1"/>
    <property type="match status" value="1"/>
</dbReference>
<dbReference type="PANTHER" id="PTHR24058">
    <property type="entry name" value="DUAL SPECIFICITY PROTEIN KINASE"/>
    <property type="match status" value="1"/>
</dbReference>
<dbReference type="Ensembl" id="ENSLBET00000018881.1">
    <property type="protein sequence ID" value="ENSLBEP00000017882.1"/>
    <property type="gene ID" value="ENSLBEG00000013112.1"/>
</dbReference>
<reference evidence="10" key="1">
    <citation type="submission" date="2025-08" db="UniProtKB">
        <authorList>
            <consortium name="Ensembl"/>
        </authorList>
    </citation>
    <scope>IDENTIFICATION</scope>
</reference>
<dbReference type="Proteomes" id="UP000261660">
    <property type="component" value="Unplaced"/>
</dbReference>
<evidence type="ECO:0000256" key="7">
    <source>
        <dbReference type="RuleBase" id="RU000304"/>
    </source>
</evidence>
<dbReference type="GeneTree" id="ENSGT00940000155356"/>
<evidence type="ECO:0000259" key="9">
    <source>
        <dbReference type="PROSITE" id="PS50011"/>
    </source>
</evidence>
<keyword evidence="11" id="KW-1185">Reference proteome</keyword>
<feature type="compositionally biased region" description="Polar residues" evidence="8">
    <location>
        <begin position="310"/>
        <end position="322"/>
    </location>
</feature>
<dbReference type="PANTHER" id="PTHR24058:SF17">
    <property type="entry name" value="HOMEODOMAIN INTERACTING PROTEIN KINASE, ISOFORM D"/>
    <property type="match status" value="1"/>
</dbReference>
<dbReference type="InterPro" id="IPR000719">
    <property type="entry name" value="Prot_kinase_dom"/>
</dbReference>
<feature type="region of interest" description="Disordered" evidence="8">
    <location>
        <begin position="310"/>
        <end position="372"/>
    </location>
</feature>
<dbReference type="InterPro" id="IPR050494">
    <property type="entry name" value="Ser_Thr_dual-spec_kinase"/>
</dbReference>
<proteinExistence type="inferred from homology"/>
<protein>
    <recommendedName>
        <fullName evidence="9">Protein kinase domain-containing protein</fullName>
    </recommendedName>
</protein>
<keyword evidence="5 6" id="KW-0067">ATP-binding</keyword>
<evidence type="ECO:0000313" key="10">
    <source>
        <dbReference type="Ensembl" id="ENSLBEP00000017882.1"/>
    </source>
</evidence>
<evidence type="ECO:0000256" key="4">
    <source>
        <dbReference type="ARBA" id="ARBA00022777"/>
    </source>
</evidence>
<dbReference type="GO" id="GO:0004674">
    <property type="term" value="F:protein serine/threonine kinase activity"/>
    <property type="evidence" value="ECO:0007669"/>
    <property type="project" value="UniProtKB-KW"/>
</dbReference>
<evidence type="ECO:0000256" key="3">
    <source>
        <dbReference type="ARBA" id="ARBA00022741"/>
    </source>
</evidence>
<dbReference type="InterPro" id="IPR011009">
    <property type="entry name" value="Kinase-like_dom_sf"/>
</dbReference>
<organism evidence="10 11">
    <name type="scientific">Labrus bergylta</name>
    <name type="common">ballan wrasse</name>
    <dbReference type="NCBI Taxonomy" id="56723"/>
    <lineage>
        <taxon>Eukaryota</taxon>
        <taxon>Metazoa</taxon>
        <taxon>Chordata</taxon>
        <taxon>Craniata</taxon>
        <taxon>Vertebrata</taxon>
        <taxon>Euteleostomi</taxon>
        <taxon>Actinopterygii</taxon>
        <taxon>Neopterygii</taxon>
        <taxon>Teleostei</taxon>
        <taxon>Neoteleostei</taxon>
        <taxon>Acanthomorphata</taxon>
        <taxon>Eupercaria</taxon>
        <taxon>Labriformes</taxon>
        <taxon>Labridae</taxon>
        <taxon>Labrus</taxon>
    </lineage>
</organism>
<evidence type="ECO:0000313" key="11">
    <source>
        <dbReference type="Proteomes" id="UP000261660"/>
    </source>
</evidence>
<dbReference type="PROSITE" id="PS00107">
    <property type="entry name" value="PROTEIN_KINASE_ATP"/>
    <property type="match status" value="1"/>
</dbReference>
<dbReference type="GO" id="GO:0004713">
    <property type="term" value="F:protein tyrosine kinase activity"/>
    <property type="evidence" value="ECO:0007669"/>
    <property type="project" value="TreeGrafter"/>
</dbReference>
<feature type="compositionally biased region" description="Basic and acidic residues" evidence="8">
    <location>
        <begin position="7"/>
        <end position="17"/>
    </location>
</feature>